<sequence length="268" mass="30334">MNDNNKNLALARFITSFGSMNNYKSSVLQTKRVLDNEVGAKLPKNDTAILYDALDGISAIEDKGFNSDGIIAVNKAFTYSKNEDPQLPGHLRNAFYNPDDAIMIVTDPNGTSRGAYSAPDVVKKKDLDDIVIEFNKSKKTRRDGWKVFAKISKLQPFQDGNKRTALIAANAAMNTWDKQNYLVLPFNNIDHAEFMVNLMRFYVAETDVDEEKALDKIMTTLPSEKEVNLHLPLTKEEKENPLDLKTKRIKNFYSNKAINSSFNNDLER</sequence>
<dbReference type="AlphaFoldDB" id="A0A9X0J7N4"/>
<dbReference type="RefSeq" id="WP_061400166.1">
    <property type="nucleotide sequence ID" value="NZ_JAXOTZ010000005.1"/>
</dbReference>
<dbReference type="Gene3D" id="1.10.3290.10">
    <property type="entry name" value="Fido-like domain"/>
    <property type="match status" value="1"/>
</dbReference>
<protein>
    <recommendedName>
        <fullName evidence="3">Fido domain-containing protein</fullName>
    </recommendedName>
</protein>
<comment type="caution">
    <text evidence="1">The sequence shown here is derived from an EMBL/GenBank/DDBJ whole genome shotgun (WGS) entry which is preliminary data.</text>
</comment>
<evidence type="ECO:0000313" key="2">
    <source>
        <dbReference type="Proteomes" id="UP000070346"/>
    </source>
</evidence>
<dbReference type="InterPro" id="IPR036597">
    <property type="entry name" value="Fido-like_dom_sf"/>
</dbReference>
<proteinExistence type="predicted"/>
<name>A0A9X0J7N4_LACJH</name>
<evidence type="ECO:0000313" key="1">
    <source>
        <dbReference type="EMBL" id="KXN76520.1"/>
    </source>
</evidence>
<dbReference type="SUPFAM" id="SSF140931">
    <property type="entry name" value="Fic-like"/>
    <property type="match status" value="1"/>
</dbReference>
<evidence type="ECO:0008006" key="3">
    <source>
        <dbReference type="Google" id="ProtNLM"/>
    </source>
</evidence>
<reference evidence="1 2" key="1">
    <citation type="submission" date="2016-02" db="EMBL/GenBank/DDBJ databases">
        <title>Complete Genome Sequences of Lactobacillus johnsonii Strain W1.</title>
        <authorList>
            <person name="Sun Y."/>
            <person name="Wu X."/>
        </authorList>
    </citation>
    <scope>NUCLEOTIDE SEQUENCE [LARGE SCALE GENOMIC DNA]</scope>
    <source>
        <strain evidence="1 2">W1</strain>
    </source>
</reference>
<organism evidence="1 2">
    <name type="scientific">Lactobacillus johnsonii</name>
    <dbReference type="NCBI Taxonomy" id="33959"/>
    <lineage>
        <taxon>Bacteria</taxon>
        <taxon>Bacillati</taxon>
        <taxon>Bacillota</taxon>
        <taxon>Bacilli</taxon>
        <taxon>Lactobacillales</taxon>
        <taxon>Lactobacillaceae</taxon>
        <taxon>Lactobacillus</taxon>
    </lineage>
</organism>
<dbReference type="Proteomes" id="UP000070346">
    <property type="component" value="Unassembled WGS sequence"/>
</dbReference>
<accession>A0A9X0J7N4</accession>
<gene>
    <name evidence="1" type="ORF">AYJ53_03135</name>
</gene>
<dbReference type="EMBL" id="LSNG01000020">
    <property type="protein sequence ID" value="KXN76520.1"/>
    <property type="molecule type" value="Genomic_DNA"/>
</dbReference>